<feature type="transmembrane region" description="Helical" evidence="11">
    <location>
        <begin position="154"/>
        <end position="173"/>
    </location>
</feature>
<dbReference type="InterPro" id="IPR007185">
    <property type="entry name" value="DNA_pol_a/d/e_bsu"/>
</dbReference>
<keyword evidence="8 11" id="KW-0472">Membrane</keyword>
<keyword evidence="7 11" id="KW-1133">Transmembrane helix</keyword>
<protein>
    <recommendedName>
        <fullName evidence="4">DNA polymerase alpha subunit B</fullName>
    </recommendedName>
</protein>
<evidence type="ECO:0000256" key="5">
    <source>
        <dbReference type="ARBA" id="ARBA00022692"/>
    </source>
</evidence>
<evidence type="ECO:0000259" key="13">
    <source>
        <dbReference type="Pfam" id="PF22062"/>
    </source>
</evidence>
<dbReference type="OrthoDB" id="196103at2759"/>
<dbReference type="STRING" id="478820.A0A196S986"/>
<dbReference type="Gene3D" id="3.60.21.60">
    <property type="match status" value="2"/>
</dbReference>
<comment type="subcellular location">
    <subcellularLocation>
        <location evidence="2">Membrane</location>
        <topology evidence="2">Multi-pass membrane protein</topology>
    </subcellularLocation>
    <subcellularLocation>
        <location evidence="1">Nucleus</location>
    </subcellularLocation>
</comment>
<evidence type="ECO:0000313" key="14">
    <source>
        <dbReference type="EMBL" id="OAO12916.1"/>
    </source>
</evidence>
<dbReference type="GO" id="GO:0005658">
    <property type="term" value="C:alpha DNA polymerase:primase complex"/>
    <property type="evidence" value="ECO:0007669"/>
    <property type="project" value="TreeGrafter"/>
</dbReference>
<feature type="transmembrane region" description="Helical" evidence="11">
    <location>
        <begin position="209"/>
        <end position="228"/>
    </location>
</feature>
<evidence type="ECO:0000256" key="10">
    <source>
        <dbReference type="SAM" id="MobiDB-lite"/>
    </source>
</evidence>
<feature type="domain" description="DNA polymerase alpha/delta/epsilon subunit B" evidence="12">
    <location>
        <begin position="791"/>
        <end position="985"/>
    </location>
</feature>
<organism evidence="14 15">
    <name type="scientific">Blastocystis sp. subtype 1 (strain ATCC 50177 / NandII)</name>
    <dbReference type="NCBI Taxonomy" id="478820"/>
    <lineage>
        <taxon>Eukaryota</taxon>
        <taxon>Sar</taxon>
        <taxon>Stramenopiles</taxon>
        <taxon>Bigyra</taxon>
        <taxon>Opalozoa</taxon>
        <taxon>Opalinata</taxon>
        <taxon>Blastocystidae</taxon>
        <taxon>Blastocystis</taxon>
    </lineage>
</organism>
<keyword evidence="15" id="KW-1185">Reference proteome</keyword>
<sequence>MSLTLIGMKVSSSFIVPILGNLGSIAMALMYFSNSFANFFVPPILNLFKNERTTMFYMVFEYGLYILEFAYIIPPITLVWSFIHGIVAAVLWTAEGIYLCANSNDSDRGKKSGIFWTLYMTGAALGNIAVFFLLKKIGLSNYTNSSGWHDGASIMFIFLGCASLLGAIPMRMLKPSASEDPNRKYVAKTSPKVLMKKMVRLIVSPSMRWLLLPMFYVGFEYVFIGSMLTRQVHNTGNVGLMMSLFCIIEMVVSTPLGVLLDRVGTVSMFTLSCIFEFIAILVFWYANKSQGGLFYLAFIFLSLADSSFETVLPTVIGHNYTDLESANSTYRLFQYMGSCVCYLIAPLFVDQSTSWVSDANLLREMILCGGLGVVSLVFFIIYSYGQKKTLPVQPKEEKKVAVVVDSKKEIMHVGNEDLEELSKEGGKVAAAESKDVKTVANADDVTDLFKRLDTSIKEDAIDSFLKFAQSLTIDDERLEDEITAYTYNNKLKQYNYKAIQNLIDYIRRNVGADFQKESSASKSSSKRYNNDMGSPSTPLKKAHPTASGLNPQLMTPVSGRVYSVSDSPSTRHNESPKTWPTPIKSELFKSRKEKNVVKTTFSAIDSTLCDESAPVASSVSCSVDPSVGEQDPNARYITASEPKEVLRDSIIASRERLSAAYGKTFTSITYETEEDVCICGRVFFDVHSSTVLKDSSIFLYDENEAAVSLLLTAVPAFALFPGQIVGVEGTMSNRRVQVSALYPGYPIVAPSFPLSHPTTEPSTEPSTEQSKEQLKEQSKEQSSEEGETVQIVVARGPFTSRDDGDFEQLRELLRLCKESRPSLLVLCGPLVPESAINTLSFSAASFFSSAIWSEIRSVGVPTALVPSLDDMLAFPCFPQAPYKTPMTPKGFVFAGNPCVLQVGALRVGVTNGDVLKELMSNSYRKQDKGVDNQALFCAQLVEQRSLYPLYPVLSTPLDSSRIRSLSCDAFPDIQIIATDKMKFAKEVKGTLFVSPGPLALGNGGGTYARITVYPFKQAVLDNAREKGSESIPNDVVKRCKAEIVAL</sequence>
<feature type="domain" description="DNA polymerase alpha subunit B OB" evidence="13">
    <location>
        <begin position="644"/>
        <end position="743"/>
    </location>
</feature>
<dbReference type="PANTHER" id="PTHR23061">
    <property type="entry name" value="DNA POLYMERASE 2 ALPHA 70 KDA SUBUNIT"/>
    <property type="match status" value="1"/>
</dbReference>
<dbReference type="InterPro" id="IPR054300">
    <property type="entry name" value="OB_DPOA2"/>
</dbReference>
<evidence type="ECO:0000313" key="15">
    <source>
        <dbReference type="Proteomes" id="UP000078348"/>
    </source>
</evidence>
<dbReference type="EMBL" id="LXWW01000494">
    <property type="protein sequence ID" value="OAO12916.1"/>
    <property type="molecule type" value="Genomic_DNA"/>
</dbReference>
<feature type="region of interest" description="Disordered" evidence="10">
    <location>
        <begin position="517"/>
        <end position="582"/>
    </location>
</feature>
<reference evidence="14 15" key="1">
    <citation type="submission" date="2016-05" db="EMBL/GenBank/DDBJ databases">
        <title>Nuclear genome of Blastocystis sp. subtype 1 NandII.</title>
        <authorList>
            <person name="Gentekaki E."/>
            <person name="Curtis B."/>
            <person name="Stairs C."/>
            <person name="Eme L."/>
            <person name="Herman E."/>
            <person name="Klimes V."/>
            <person name="Arias M.C."/>
            <person name="Elias M."/>
            <person name="Hilliou F."/>
            <person name="Klute M."/>
            <person name="Malik S.-B."/>
            <person name="Pightling A."/>
            <person name="Rachubinski R."/>
            <person name="Salas D."/>
            <person name="Schlacht A."/>
            <person name="Suga H."/>
            <person name="Archibald J."/>
            <person name="Ball S.G."/>
            <person name="Clark G."/>
            <person name="Dacks J."/>
            <person name="Van Der Giezen M."/>
            <person name="Tsaousis A."/>
            <person name="Roger A."/>
        </authorList>
    </citation>
    <scope>NUCLEOTIDE SEQUENCE [LARGE SCALE GENOMIC DNA]</scope>
    <source>
        <strain evidence="15">ATCC 50177 / NandII</strain>
    </source>
</reference>
<dbReference type="SUPFAM" id="SSF103473">
    <property type="entry name" value="MFS general substrate transporter"/>
    <property type="match status" value="1"/>
</dbReference>
<dbReference type="GO" id="GO:0003677">
    <property type="term" value="F:DNA binding"/>
    <property type="evidence" value="ECO:0007669"/>
    <property type="project" value="InterPro"/>
</dbReference>
<feature type="compositionally biased region" description="Low complexity" evidence="10">
    <location>
        <begin position="753"/>
        <end position="768"/>
    </location>
</feature>
<evidence type="ECO:0000256" key="8">
    <source>
        <dbReference type="ARBA" id="ARBA00023136"/>
    </source>
</evidence>
<feature type="transmembrane region" description="Helical" evidence="11">
    <location>
        <begin position="266"/>
        <end position="286"/>
    </location>
</feature>
<keyword evidence="5 11" id="KW-0812">Transmembrane</keyword>
<dbReference type="Pfam" id="PF05978">
    <property type="entry name" value="UNC-93"/>
    <property type="match status" value="1"/>
</dbReference>
<accession>A0A196S986</accession>
<comment type="caution">
    <text evidence="14">The sequence shown here is derived from an EMBL/GenBank/DDBJ whole genome shotgun (WGS) entry which is preliminary data.</text>
</comment>
<name>A0A196S986_BLAHN</name>
<dbReference type="AlphaFoldDB" id="A0A196S986"/>
<feature type="transmembrane region" description="Helical" evidence="11">
    <location>
        <begin position="332"/>
        <end position="349"/>
    </location>
</feature>
<dbReference type="Proteomes" id="UP000078348">
    <property type="component" value="Unassembled WGS sequence"/>
</dbReference>
<dbReference type="PANTHER" id="PTHR23061:SF12">
    <property type="entry name" value="DNA POLYMERASE ALPHA SUBUNIT B"/>
    <property type="match status" value="1"/>
</dbReference>
<dbReference type="Pfam" id="PF04042">
    <property type="entry name" value="DNA_pol_E_B"/>
    <property type="match status" value="1"/>
</dbReference>
<dbReference type="GO" id="GO:0016020">
    <property type="term" value="C:membrane"/>
    <property type="evidence" value="ECO:0007669"/>
    <property type="project" value="UniProtKB-SubCell"/>
</dbReference>
<feature type="transmembrane region" description="Helical" evidence="11">
    <location>
        <begin position="54"/>
        <end position="73"/>
    </location>
</feature>
<evidence type="ECO:0000256" key="1">
    <source>
        <dbReference type="ARBA" id="ARBA00004123"/>
    </source>
</evidence>
<keyword evidence="6" id="KW-0235">DNA replication</keyword>
<keyword evidence="9" id="KW-0539">Nucleus</keyword>
<feature type="transmembrane region" description="Helical" evidence="11">
    <location>
        <begin position="12"/>
        <end position="33"/>
    </location>
</feature>
<dbReference type="InterPro" id="IPR016722">
    <property type="entry name" value="DNA_pol_alpha_bsu"/>
</dbReference>
<feature type="transmembrane region" description="Helical" evidence="11">
    <location>
        <begin position="240"/>
        <end position="260"/>
    </location>
</feature>
<gene>
    <name evidence="14" type="ORF">AV274_5375</name>
</gene>
<evidence type="ECO:0000256" key="9">
    <source>
        <dbReference type="ARBA" id="ARBA00023242"/>
    </source>
</evidence>
<dbReference type="Pfam" id="PF22062">
    <property type="entry name" value="OB_DPOA2"/>
    <property type="match status" value="1"/>
</dbReference>
<feature type="transmembrane region" description="Helical" evidence="11">
    <location>
        <begin position="293"/>
        <end position="312"/>
    </location>
</feature>
<evidence type="ECO:0000259" key="12">
    <source>
        <dbReference type="Pfam" id="PF04042"/>
    </source>
</evidence>
<evidence type="ECO:0000256" key="4">
    <source>
        <dbReference type="ARBA" id="ARBA00018596"/>
    </source>
</evidence>
<evidence type="ECO:0000256" key="6">
    <source>
        <dbReference type="ARBA" id="ARBA00022705"/>
    </source>
</evidence>
<feature type="transmembrane region" description="Helical" evidence="11">
    <location>
        <begin position="113"/>
        <end position="134"/>
    </location>
</feature>
<comment type="similarity">
    <text evidence="3">Belongs to the DNA polymerase alpha subunit B family.</text>
</comment>
<dbReference type="GO" id="GO:0006270">
    <property type="term" value="P:DNA replication initiation"/>
    <property type="evidence" value="ECO:0007669"/>
    <property type="project" value="TreeGrafter"/>
</dbReference>
<dbReference type="InterPro" id="IPR036259">
    <property type="entry name" value="MFS_trans_sf"/>
</dbReference>
<evidence type="ECO:0000256" key="11">
    <source>
        <dbReference type="SAM" id="Phobius"/>
    </source>
</evidence>
<feature type="transmembrane region" description="Helical" evidence="11">
    <location>
        <begin position="361"/>
        <end position="385"/>
    </location>
</feature>
<dbReference type="InterPro" id="IPR010291">
    <property type="entry name" value="Ion_channel_UNC-93"/>
</dbReference>
<evidence type="ECO:0000256" key="2">
    <source>
        <dbReference type="ARBA" id="ARBA00004141"/>
    </source>
</evidence>
<evidence type="ECO:0000256" key="3">
    <source>
        <dbReference type="ARBA" id="ARBA00007299"/>
    </source>
</evidence>
<proteinExistence type="inferred from homology"/>
<feature type="region of interest" description="Disordered" evidence="10">
    <location>
        <begin position="753"/>
        <end position="789"/>
    </location>
</feature>
<evidence type="ECO:0000256" key="7">
    <source>
        <dbReference type="ARBA" id="ARBA00022989"/>
    </source>
</evidence>
<feature type="transmembrane region" description="Helical" evidence="11">
    <location>
        <begin position="79"/>
        <end position="101"/>
    </location>
</feature>
<dbReference type="Gene3D" id="1.20.1250.20">
    <property type="entry name" value="MFS general substrate transporter like domains"/>
    <property type="match status" value="2"/>
</dbReference>
<feature type="compositionally biased region" description="Basic and acidic residues" evidence="10">
    <location>
        <begin position="769"/>
        <end position="782"/>
    </location>
</feature>